<dbReference type="EMBL" id="JAANIT010005932">
    <property type="protein sequence ID" value="KAG1531065.1"/>
    <property type="molecule type" value="Genomic_DNA"/>
</dbReference>
<organism evidence="2 3">
    <name type="scientific">Rhizopus oryzae</name>
    <name type="common">Mucormycosis agent</name>
    <name type="synonym">Rhizopus arrhizus var. delemar</name>
    <dbReference type="NCBI Taxonomy" id="64495"/>
    <lineage>
        <taxon>Eukaryota</taxon>
        <taxon>Fungi</taxon>
        <taxon>Fungi incertae sedis</taxon>
        <taxon>Mucoromycota</taxon>
        <taxon>Mucoromycotina</taxon>
        <taxon>Mucoromycetes</taxon>
        <taxon>Mucorales</taxon>
        <taxon>Mucorineae</taxon>
        <taxon>Rhizopodaceae</taxon>
        <taxon>Rhizopus</taxon>
    </lineage>
</organism>
<feature type="domain" description="Reverse transcriptase" evidence="1">
    <location>
        <begin position="71"/>
        <end position="212"/>
    </location>
</feature>
<dbReference type="CDD" id="cd03714">
    <property type="entry name" value="RT_DIRS1"/>
    <property type="match status" value="1"/>
</dbReference>
<proteinExistence type="predicted"/>
<comment type="caution">
    <text evidence="2">The sequence shown here is derived from an EMBL/GenBank/DDBJ whole genome shotgun (WGS) entry which is preliminary data.</text>
</comment>
<evidence type="ECO:0000313" key="2">
    <source>
        <dbReference type="EMBL" id="KAG1531065.1"/>
    </source>
</evidence>
<dbReference type="InterPro" id="IPR000477">
    <property type="entry name" value="RT_dom"/>
</dbReference>
<dbReference type="Gene3D" id="3.30.70.270">
    <property type="match status" value="1"/>
</dbReference>
<dbReference type="AlphaFoldDB" id="A0A9P7C0Y7"/>
<dbReference type="InterPro" id="IPR043502">
    <property type="entry name" value="DNA/RNA_pol_sf"/>
</dbReference>
<protein>
    <recommendedName>
        <fullName evidence="1">Reverse transcriptase domain-containing protein</fullName>
    </recommendedName>
</protein>
<reference evidence="2" key="1">
    <citation type="journal article" date="2020" name="Microb. Genom.">
        <title>Genetic diversity of clinical and environmental Mucorales isolates obtained from an investigation of mucormycosis cases among solid organ transplant recipients.</title>
        <authorList>
            <person name="Nguyen M.H."/>
            <person name="Kaul D."/>
            <person name="Muto C."/>
            <person name="Cheng S.J."/>
            <person name="Richter R.A."/>
            <person name="Bruno V.M."/>
            <person name="Liu G."/>
            <person name="Beyhan S."/>
            <person name="Sundermann A.J."/>
            <person name="Mounaud S."/>
            <person name="Pasculle A.W."/>
            <person name="Nierman W.C."/>
            <person name="Driscoll E."/>
            <person name="Cumbie R."/>
            <person name="Clancy C.J."/>
            <person name="Dupont C.L."/>
        </authorList>
    </citation>
    <scope>NUCLEOTIDE SEQUENCE</scope>
    <source>
        <strain evidence="2">GL16</strain>
    </source>
</reference>
<gene>
    <name evidence="2" type="ORF">G6F51_013639</name>
</gene>
<evidence type="ECO:0000313" key="3">
    <source>
        <dbReference type="Proteomes" id="UP000717996"/>
    </source>
</evidence>
<dbReference type="PANTHER" id="PTHR33050:SF7">
    <property type="entry name" value="RIBONUCLEASE H"/>
    <property type="match status" value="1"/>
</dbReference>
<accession>A0A9P7C0Y7</accession>
<dbReference type="SUPFAM" id="SSF56672">
    <property type="entry name" value="DNA/RNA polymerases"/>
    <property type="match status" value="1"/>
</dbReference>
<dbReference type="Proteomes" id="UP000717996">
    <property type="component" value="Unassembled WGS sequence"/>
</dbReference>
<dbReference type="Gene3D" id="3.10.10.10">
    <property type="entry name" value="HIV Type 1 Reverse Transcriptase, subunit A, domain 1"/>
    <property type="match status" value="1"/>
</dbReference>
<sequence>MAGGRLSLFASEWTTLSINDWLLNTIRIGFQLHFHTQPPLSHRPRPIAPFNQSQDQLLSSEIHQLLSKGAIESVNPQDPSPGFYSSMFVIPKRNGGHRPVFNLKNLNQYLTAPHFKMETIQDVTRMLKANDWLTSIDLSDAFLHIPVDPTSRRYLRFHWKGQSYQFCTTPFGLSLVPWLFTKITRPILEWARSLNIRISAYLDDWIIVGWAT</sequence>
<dbReference type="InterPro" id="IPR052055">
    <property type="entry name" value="Hepadnavirus_pol/RT"/>
</dbReference>
<dbReference type="Pfam" id="PF00078">
    <property type="entry name" value="RVT_1"/>
    <property type="match status" value="1"/>
</dbReference>
<name>A0A9P7C0Y7_RHIOR</name>
<evidence type="ECO:0000259" key="1">
    <source>
        <dbReference type="PROSITE" id="PS50878"/>
    </source>
</evidence>
<dbReference type="PANTHER" id="PTHR33050">
    <property type="entry name" value="REVERSE TRANSCRIPTASE DOMAIN-CONTAINING PROTEIN"/>
    <property type="match status" value="1"/>
</dbReference>
<dbReference type="InterPro" id="IPR043128">
    <property type="entry name" value="Rev_trsase/Diguanyl_cyclase"/>
</dbReference>
<dbReference type="PROSITE" id="PS50878">
    <property type="entry name" value="RT_POL"/>
    <property type="match status" value="1"/>
</dbReference>